<dbReference type="EMBL" id="BART01004393">
    <property type="protein sequence ID" value="GAG70358.1"/>
    <property type="molecule type" value="Genomic_DNA"/>
</dbReference>
<feature type="non-terminal residue" evidence="1">
    <location>
        <position position="1"/>
    </location>
</feature>
<proteinExistence type="predicted"/>
<organism evidence="1">
    <name type="scientific">marine sediment metagenome</name>
    <dbReference type="NCBI Taxonomy" id="412755"/>
    <lineage>
        <taxon>unclassified sequences</taxon>
        <taxon>metagenomes</taxon>
        <taxon>ecological metagenomes</taxon>
    </lineage>
</organism>
<dbReference type="AlphaFoldDB" id="X1ACE8"/>
<reference evidence="1" key="1">
    <citation type="journal article" date="2014" name="Front. Microbiol.">
        <title>High frequency of phylogenetically diverse reductive dehalogenase-homologous genes in deep subseafloor sedimentary metagenomes.</title>
        <authorList>
            <person name="Kawai M."/>
            <person name="Futagami T."/>
            <person name="Toyoda A."/>
            <person name="Takaki Y."/>
            <person name="Nishi S."/>
            <person name="Hori S."/>
            <person name="Arai W."/>
            <person name="Tsubouchi T."/>
            <person name="Morono Y."/>
            <person name="Uchiyama I."/>
            <person name="Ito T."/>
            <person name="Fujiyama A."/>
            <person name="Inagaki F."/>
            <person name="Takami H."/>
        </authorList>
    </citation>
    <scope>NUCLEOTIDE SEQUENCE</scope>
    <source>
        <strain evidence="1">Expedition CK06-06</strain>
    </source>
</reference>
<protein>
    <submittedName>
        <fullName evidence="1">Uncharacterized protein</fullName>
    </submittedName>
</protein>
<sequence>GFNIENGEELAEKALDEMREVILSLNGKIRERK</sequence>
<name>X1ACE8_9ZZZZ</name>
<evidence type="ECO:0000313" key="1">
    <source>
        <dbReference type="EMBL" id="GAG70358.1"/>
    </source>
</evidence>
<gene>
    <name evidence="1" type="ORF">S01H4_11065</name>
</gene>
<comment type="caution">
    <text evidence="1">The sequence shown here is derived from an EMBL/GenBank/DDBJ whole genome shotgun (WGS) entry which is preliminary data.</text>
</comment>
<accession>X1ACE8</accession>